<dbReference type="PROSITE" id="PS51462">
    <property type="entry name" value="NUDIX"/>
    <property type="match status" value="1"/>
</dbReference>
<feature type="domain" description="Nudix hydrolase" evidence="11">
    <location>
        <begin position="61"/>
        <end position="192"/>
    </location>
</feature>
<dbReference type="InterPro" id="IPR040618">
    <property type="entry name" value="Pre-Nudix"/>
</dbReference>
<dbReference type="InterPro" id="IPR003293">
    <property type="entry name" value="Nudix_hydrolase6-like"/>
</dbReference>
<keyword evidence="7" id="KW-0496">Mitochondrion</keyword>
<dbReference type="GO" id="GO:0035529">
    <property type="term" value="F:NADH pyrophosphatase activity"/>
    <property type="evidence" value="ECO:0000318"/>
    <property type="project" value="GO_Central"/>
</dbReference>
<evidence type="ECO:0000256" key="7">
    <source>
        <dbReference type="ARBA" id="ARBA00023128"/>
    </source>
</evidence>
<evidence type="ECO:0000256" key="1">
    <source>
        <dbReference type="ARBA" id="ARBA00004123"/>
    </source>
</evidence>
<accession>A7RG24</accession>
<dbReference type="OMA" id="AKNCYLY"/>
<proteinExistence type="inferred from homology"/>
<dbReference type="EMBL" id="DS469508">
    <property type="protein sequence ID" value="EDO49824.1"/>
    <property type="molecule type" value="Genomic_DNA"/>
</dbReference>
<dbReference type="Pfam" id="PF00293">
    <property type="entry name" value="NUDIX"/>
    <property type="match status" value="1"/>
</dbReference>
<dbReference type="Proteomes" id="UP000001593">
    <property type="component" value="Unassembled WGS sequence"/>
</dbReference>
<reference evidence="12 13" key="1">
    <citation type="journal article" date="2007" name="Science">
        <title>Sea anemone genome reveals ancestral eumetazoan gene repertoire and genomic organization.</title>
        <authorList>
            <person name="Putnam N.H."/>
            <person name="Srivastava M."/>
            <person name="Hellsten U."/>
            <person name="Dirks B."/>
            <person name="Chapman J."/>
            <person name="Salamov A."/>
            <person name="Terry A."/>
            <person name="Shapiro H."/>
            <person name="Lindquist E."/>
            <person name="Kapitonov V.V."/>
            <person name="Jurka J."/>
            <person name="Genikhovich G."/>
            <person name="Grigoriev I.V."/>
            <person name="Lucas S.M."/>
            <person name="Steele R.E."/>
            <person name="Finnerty J.R."/>
            <person name="Technau U."/>
            <person name="Martindale M.Q."/>
            <person name="Rokhsar D.S."/>
        </authorList>
    </citation>
    <scope>NUCLEOTIDE SEQUENCE [LARGE SCALE GENOMIC DNA]</scope>
    <source>
        <strain evidence="13">CH2 X CH6</strain>
    </source>
</reference>
<dbReference type="GO" id="GO:0005634">
    <property type="term" value="C:nucleus"/>
    <property type="evidence" value="ECO:0007669"/>
    <property type="project" value="UniProtKB-SubCell"/>
</dbReference>
<dbReference type="CDD" id="cd04670">
    <property type="entry name" value="NUDIX_ASFGF2_Nudt6"/>
    <property type="match status" value="1"/>
</dbReference>
<dbReference type="InterPro" id="IPR015797">
    <property type="entry name" value="NUDIX_hydrolase-like_dom_sf"/>
</dbReference>
<dbReference type="PROSITE" id="PS00893">
    <property type="entry name" value="NUDIX_BOX"/>
    <property type="match status" value="1"/>
</dbReference>
<dbReference type="GO" id="GO:0051287">
    <property type="term" value="F:NAD binding"/>
    <property type="evidence" value="ECO:0000318"/>
    <property type="project" value="GO_Central"/>
</dbReference>
<name>A7RG24_NEMVE</name>
<protein>
    <recommendedName>
        <fullName evidence="10">Nucleoside diphosphate-linked moiety X motif 6</fullName>
    </recommendedName>
</protein>
<feature type="non-terminal residue" evidence="12">
    <location>
        <position position="225"/>
    </location>
</feature>
<dbReference type="GO" id="GO:0047631">
    <property type="term" value="F:ADP-ribose diphosphatase activity"/>
    <property type="evidence" value="ECO:0000318"/>
    <property type="project" value="GO_Central"/>
</dbReference>
<organism evidence="12 13">
    <name type="scientific">Nematostella vectensis</name>
    <name type="common">Starlet sea anemone</name>
    <dbReference type="NCBI Taxonomy" id="45351"/>
    <lineage>
        <taxon>Eukaryota</taxon>
        <taxon>Metazoa</taxon>
        <taxon>Cnidaria</taxon>
        <taxon>Anthozoa</taxon>
        <taxon>Hexacorallia</taxon>
        <taxon>Actiniaria</taxon>
        <taxon>Edwardsiidae</taxon>
        <taxon>Nematostella</taxon>
    </lineage>
</organism>
<dbReference type="InterPro" id="IPR000086">
    <property type="entry name" value="NUDIX_hydrolase_dom"/>
</dbReference>
<comment type="subcellular location">
    <subcellularLocation>
        <location evidence="3">Cytoplasm</location>
    </subcellularLocation>
    <subcellularLocation>
        <location evidence="2">Mitochondrion</location>
    </subcellularLocation>
    <subcellularLocation>
        <location evidence="1">Nucleus</location>
    </subcellularLocation>
</comment>
<dbReference type="PhylomeDB" id="A7RG24"/>
<dbReference type="eggNOG" id="KOG0648">
    <property type="taxonomic scope" value="Eukaryota"/>
</dbReference>
<dbReference type="PANTHER" id="PTHR13994:SF46">
    <property type="entry name" value="NUCLEOSIDE DIPHOSPHATE-LINKED MOIETY X MOTIF 6"/>
    <property type="match status" value="1"/>
</dbReference>
<keyword evidence="8" id="KW-0539">Nucleus</keyword>
<gene>
    <name evidence="12" type="ORF">NEMVEDRAFT_v1g34851</name>
</gene>
<evidence type="ECO:0000256" key="6">
    <source>
        <dbReference type="ARBA" id="ARBA00022801"/>
    </source>
</evidence>
<evidence type="ECO:0000256" key="8">
    <source>
        <dbReference type="ARBA" id="ARBA00023242"/>
    </source>
</evidence>
<evidence type="ECO:0000259" key="11">
    <source>
        <dbReference type="PROSITE" id="PS51462"/>
    </source>
</evidence>
<dbReference type="PANTHER" id="PTHR13994">
    <property type="entry name" value="NUDIX HYDROLASE RELATED"/>
    <property type="match status" value="1"/>
</dbReference>
<dbReference type="SUPFAM" id="SSF55811">
    <property type="entry name" value="Nudix"/>
    <property type="match status" value="1"/>
</dbReference>
<evidence type="ECO:0000256" key="2">
    <source>
        <dbReference type="ARBA" id="ARBA00004173"/>
    </source>
</evidence>
<comment type="similarity">
    <text evidence="4">Belongs to the Nudix hydrolase family.</text>
</comment>
<evidence type="ECO:0000256" key="10">
    <source>
        <dbReference type="ARBA" id="ARBA00068898"/>
    </source>
</evidence>
<evidence type="ECO:0000256" key="5">
    <source>
        <dbReference type="ARBA" id="ARBA00022490"/>
    </source>
</evidence>
<comment type="function">
    <text evidence="9">May contribute to the regulation of cell proliferation.</text>
</comment>
<dbReference type="Gene3D" id="3.40.630.30">
    <property type="match status" value="1"/>
</dbReference>
<dbReference type="InParanoid" id="A7RG24"/>
<evidence type="ECO:0000313" key="12">
    <source>
        <dbReference type="EMBL" id="EDO49824.1"/>
    </source>
</evidence>
<keyword evidence="13" id="KW-1185">Reference proteome</keyword>
<dbReference type="Pfam" id="PF18290">
    <property type="entry name" value="Nudix_hydro"/>
    <property type="match status" value="1"/>
</dbReference>
<keyword evidence="5" id="KW-0963">Cytoplasm</keyword>
<feature type="non-terminal residue" evidence="12">
    <location>
        <position position="1"/>
    </location>
</feature>
<evidence type="ECO:0000313" key="13">
    <source>
        <dbReference type="Proteomes" id="UP000001593"/>
    </source>
</evidence>
<evidence type="ECO:0000256" key="9">
    <source>
        <dbReference type="ARBA" id="ARBA00057091"/>
    </source>
</evidence>
<evidence type="ECO:0000256" key="4">
    <source>
        <dbReference type="ARBA" id="ARBA00005582"/>
    </source>
</evidence>
<dbReference type="Gene3D" id="3.90.79.10">
    <property type="entry name" value="Nucleoside Triphosphate Pyrophosphohydrolase"/>
    <property type="match status" value="1"/>
</dbReference>
<dbReference type="PRINTS" id="PR01356">
    <property type="entry name" value="GFGPROTEIN"/>
</dbReference>
<dbReference type="AlphaFoldDB" id="A7RG24"/>
<dbReference type="HOGENOM" id="CLU_054299_4_0_1"/>
<sequence length="225" mass="25748">IVQCKSNGNRAMWVKVPVDKSYLIPVVFKHGFTYHHAEGNHAMLLKWLPDNVECKVPPYASHQIGVAGIVVNEEENKVLVVQDRQKKPIWKFPGGLSDEGEDIGHTAEREVFEETGIKSEFQSIVLFRQQHKMRSAFNKSDIFVVCRMKPLTSDIILCDDEIAACQWMPINELLVHSDTTPLIKLGAKLVMYGMKYGHEHFDVTATKMRSWVDPTQTFKLYHKPL</sequence>
<keyword evidence="6" id="KW-0378">Hydrolase</keyword>
<dbReference type="FunFam" id="3.90.79.10:FF:000027">
    <property type="entry name" value="nucleoside diphosphate-linked moiety X motif 6"/>
    <property type="match status" value="1"/>
</dbReference>
<dbReference type="GO" id="GO:0005739">
    <property type="term" value="C:mitochondrion"/>
    <property type="evidence" value="ECO:0007669"/>
    <property type="project" value="UniProtKB-SubCell"/>
</dbReference>
<dbReference type="InterPro" id="IPR020084">
    <property type="entry name" value="NUDIX_hydrolase_CS"/>
</dbReference>
<evidence type="ECO:0000256" key="3">
    <source>
        <dbReference type="ARBA" id="ARBA00004496"/>
    </source>
</evidence>